<dbReference type="EMBL" id="GIKN01002281">
    <property type="protein sequence ID" value="NIE44554.1"/>
    <property type="molecule type" value="Transcribed_RNA"/>
</dbReference>
<keyword evidence="1" id="KW-0732">Signal</keyword>
<evidence type="ECO:0000256" key="1">
    <source>
        <dbReference type="SAM" id="SignalP"/>
    </source>
</evidence>
<protein>
    <submittedName>
        <fullName evidence="2">Putative secreted protein</fullName>
    </submittedName>
</protein>
<sequence>MCVWFVKGGPSVDGLRLSLCLLVVRVCCRAVTYVDHESQTRPIVHPDNSVTLLQMNVCDCIFCITHKSK</sequence>
<name>A0A6G5A0R1_RHIMP</name>
<feature type="signal peptide" evidence="1">
    <location>
        <begin position="1"/>
        <end position="30"/>
    </location>
</feature>
<proteinExistence type="predicted"/>
<feature type="chain" id="PRO_5026272899" evidence="1">
    <location>
        <begin position="31"/>
        <end position="69"/>
    </location>
</feature>
<evidence type="ECO:0000313" key="2">
    <source>
        <dbReference type="EMBL" id="NIE44554.1"/>
    </source>
</evidence>
<accession>A0A6G5A0R1</accession>
<organism evidence="2">
    <name type="scientific">Rhipicephalus microplus</name>
    <name type="common">Cattle tick</name>
    <name type="synonym">Boophilus microplus</name>
    <dbReference type="NCBI Taxonomy" id="6941"/>
    <lineage>
        <taxon>Eukaryota</taxon>
        <taxon>Metazoa</taxon>
        <taxon>Ecdysozoa</taxon>
        <taxon>Arthropoda</taxon>
        <taxon>Chelicerata</taxon>
        <taxon>Arachnida</taxon>
        <taxon>Acari</taxon>
        <taxon>Parasitiformes</taxon>
        <taxon>Ixodida</taxon>
        <taxon>Ixodoidea</taxon>
        <taxon>Ixodidae</taxon>
        <taxon>Rhipicephalinae</taxon>
        <taxon>Rhipicephalus</taxon>
        <taxon>Boophilus</taxon>
    </lineage>
</organism>
<dbReference type="AlphaFoldDB" id="A0A6G5A0R1"/>
<reference evidence="2" key="1">
    <citation type="submission" date="2020-03" db="EMBL/GenBank/DDBJ databases">
        <title>A transcriptome and proteome of the tick Rhipicephalus microplus shaped by the genetic composition of its hosts and developmental stage.</title>
        <authorList>
            <person name="Garcia G.R."/>
            <person name="Ribeiro J.M.C."/>
            <person name="Maruyama S.R."/>
            <person name="Gardinasse L.G."/>
            <person name="Nelson K."/>
            <person name="Ferreira B.R."/>
            <person name="Andrade T.G."/>
            <person name="Santos I.K.F.M."/>
        </authorList>
    </citation>
    <scope>NUCLEOTIDE SEQUENCE</scope>
    <source>
        <strain evidence="2">NSGR</strain>
        <tissue evidence="2">Salivary glands</tissue>
    </source>
</reference>